<dbReference type="Proteomes" id="UP000314294">
    <property type="component" value="Unassembled WGS sequence"/>
</dbReference>
<organism evidence="1 2">
    <name type="scientific">Liparis tanakae</name>
    <name type="common">Tanaka's snailfish</name>
    <dbReference type="NCBI Taxonomy" id="230148"/>
    <lineage>
        <taxon>Eukaryota</taxon>
        <taxon>Metazoa</taxon>
        <taxon>Chordata</taxon>
        <taxon>Craniata</taxon>
        <taxon>Vertebrata</taxon>
        <taxon>Euteleostomi</taxon>
        <taxon>Actinopterygii</taxon>
        <taxon>Neopterygii</taxon>
        <taxon>Teleostei</taxon>
        <taxon>Neoteleostei</taxon>
        <taxon>Acanthomorphata</taxon>
        <taxon>Eupercaria</taxon>
        <taxon>Perciformes</taxon>
        <taxon>Cottioidei</taxon>
        <taxon>Cottales</taxon>
        <taxon>Liparidae</taxon>
        <taxon>Liparis</taxon>
    </lineage>
</organism>
<dbReference type="AlphaFoldDB" id="A0A4Z2ET16"/>
<dbReference type="EMBL" id="SRLO01003206">
    <property type="protein sequence ID" value="TNN31721.1"/>
    <property type="molecule type" value="Genomic_DNA"/>
</dbReference>
<proteinExistence type="predicted"/>
<gene>
    <name evidence="1" type="ORF">EYF80_058121</name>
</gene>
<evidence type="ECO:0000313" key="2">
    <source>
        <dbReference type="Proteomes" id="UP000314294"/>
    </source>
</evidence>
<reference evidence="1 2" key="1">
    <citation type="submission" date="2019-03" db="EMBL/GenBank/DDBJ databases">
        <title>First draft genome of Liparis tanakae, snailfish: a comprehensive survey of snailfish specific genes.</title>
        <authorList>
            <person name="Kim W."/>
            <person name="Song I."/>
            <person name="Jeong J.-H."/>
            <person name="Kim D."/>
            <person name="Kim S."/>
            <person name="Ryu S."/>
            <person name="Song J.Y."/>
            <person name="Lee S.K."/>
        </authorList>
    </citation>
    <scope>NUCLEOTIDE SEQUENCE [LARGE SCALE GENOMIC DNA]</scope>
    <source>
        <tissue evidence="1">Muscle</tissue>
    </source>
</reference>
<name>A0A4Z2ET16_9TELE</name>
<sequence>MRSGSVVDVQEEERAADASSSIWRTTHTFLSLGDVSRGRRGGVTLCAASGVGEGERLRGSVVFASRRREERVCREQNERQIGCVEQRPRSCFSAVTFGKQLSISFF</sequence>
<evidence type="ECO:0000313" key="1">
    <source>
        <dbReference type="EMBL" id="TNN31721.1"/>
    </source>
</evidence>
<keyword evidence="2" id="KW-1185">Reference proteome</keyword>
<accession>A0A4Z2ET16</accession>
<protein>
    <submittedName>
        <fullName evidence="1">Uncharacterized protein</fullName>
    </submittedName>
</protein>
<comment type="caution">
    <text evidence="1">The sequence shown here is derived from an EMBL/GenBank/DDBJ whole genome shotgun (WGS) entry which is preliminary data.</text>
</comment>